<evidence type="ECO:0000259" key="6">
    <source>
        <dbReference type="Pfam" id="PF02656"/>
    </source>
</evidence>
<dbReference type="KEGG" id="smao:CAG99_24305"/>
<gene>
    <name evidence="7" type="ORF">CAG99_24305</name>
</gene>
<dbReference type="RefSeq" id="WP_086161373.1">
    <property type="nucleotide sequence ID" value="NZ_CP021121.1"/>
</dbReference>
<evidence type="ECO:0000256" key="2">
    <source>
        <dbReference type="ARBA" id="ARBA00022692"/>
    </source>
</evidence>
<dbReference type="AlphaFoldDB" id="A0A1W7D390"/>
<feature type="domain" description="DUF202" evidence="6">
    <location>
        <begin position="4"/>
        <end position="68"/>
    </location>
</feature>
<dbReference type="Pfam" id="PF02656">
    <property type="entry name" value="DUF202"/>
    <property type="match status" value="1"/>
</dbReference>
<keyword evidence="8" id="KW-1185">Reference proteome</keyword>
<dbReference type="InterPro" id="IPR003807">
    <property type="entry name" value="DUF202"/>
</dbReference>
<evidence type="ECO:0000313" key="8">
    <source>
        <dbReference type="Proteomes" id="UP000194218"/>
    </source>
</evidence>
<feature type="transmembrane region" description="Helical" evidence="5">
    <location>
        <begin position="83"/>
        <end position="101"/>
    </location>
</feature>
<evidence type="ECO:0000256" key="3">
    <source>
        <dbReference type="ARBA" id="ARBA00022989"/>
    </source>
</evidence>
<proteinExistence type="predicted"/>
<keyword evidence="2 5" id="KW-0812">Transmembrane</keyword>
<evidence type="ECO:0000256" key="1">
    <source>
        <dbReference type="ARBA" id="ARBA00004127"/>
    </source>
</evidence>
<evidence type="ECO:0000256" key="5">
    <source>
        <dbReference type="SAM" id="Phobius"/>
    </source>
</evidence>
<accession>A0A1W7D390</accession>
<sequence>MNRDPGAQPERTRLAWRRTTLAFALVVALAVRGAATADEGRAAAGALVAGTALLWVAFLVLAHRRIQALAARRPRPAGGTVPLAAAVVAAAALCAAALLAGPW</sequence>
<dbReference type="Proteomes" id="UP000194218">
    <property type="component" value="Chromosome"/>
</dbReference>
<dbReference type="EMBL" id="CP021121">
    <property type="protein sequence ID" value="ARQ71531.1"/>
    <property type="molecule type" value="Genomic_DNA"/>
</dbReference>
<keyword evidence="4 5" id="KW-0472">Membrane</keyword>
<evidence type="ECO:0000256" key="4">
    <source>
        <dbReference type="ARBA" id="ARBA00023136"/>
    </source>
</evidence>
<comment type="subcellular location">
    <subcellularLocation>
        <location evidence="1">Endomembrane system</location>
        <topology evidence="1">Multi-pass membrane protein</topology>
    </subcellularLocation>
</comment>
<name>A0A1W7D390_9ACTN</name>
<dbReference type="GO" id="GO:0012505">
    <property type="term" value="C:endomembrane system"/>
    <property type="evidence" value="ECO:0007669"/>
    <property type="project" value="UniProtKB-SubCell"/>
</dbReference>
<organism evidence="7 8">
    <name type="scientific">Streptomyces marincola</name>
    <dbReference type="NCBI Taxonomy" id="2878388"/>
    <lineage>
        <taxon>Bacteria</taxon>
        <taxon>Bacillati</taxon>
        <taxon>Actinomycetota</taxon>
        <taxon>Actinomycetes</taxon>
        <taxon>Kitasatosporales</taxon>
        <taxon>Streptomycetaceae</taxon>
        <taxon>Streptomyces</taxon>
    </lineage>
</organism>
<evidence type="ECO:0000313" key="7">
    <source>
        <dbReference type="EMBL" id="ARQ71531.1"/>
    </source>
</evidence>
<keyword evidence="3 5" id="KW-1133">Transmembrane helix</keyword>
<reference evidence="7 8" key="1">
    <citation type="submission" date="2017-05" db="EMBL/GenBank/DDBJ databases">
        <title>Complete genome sequence of Streptomyces sp. SCSIO 03032 revealed the diverse biosynthetic pathways for its bioactive secondary metabolites.</title>
        <authorList>
            <person name="Ma L."/>
            <person name="Zhu Y."/>
            <person name="Zhang W."/>
            <person name="Zhang G."/>
            <person name="Tian X."/>
            <person name="Zhang S."/>
            <person name="Zhang C."/>
        </authorList>
    </citation>
    <scope>NUCLEOTIDE SEQUENCE [LARGE SCALE GENOMIC DNA]</scope>
    <source>
        <strain evidence="7 8">SCSIO 03032</strain>
    </source>
</reference>
<feature type="transmembrane region" description="Helical" evidence="5">
    <location>
        <begin position="43"/>
        <end position="62"/>
    </location>
</feature>
<protein>
    <recommendedName>
        <fullName evidence="6">DUF202 domain-containing protein</fullName>
    </recommendedName>
</protein>